<dbReference type="RefSeq" id="WP_090145524.1">
    <property type="nucleotide sequence ID" value="NZ_FNAN01000001.1"/>
</dbReference>
<dbReference type="InterPro" id="IPR008490">
    <property type="entry name" value="Transposase_InsH_N"/>
</dbReference>
<evidence type="ECO:0000313" key="4">
    <source>
        <dbReference type="EMBL" id="SDE79045.1"/>
    </source>
</evidence>
<reference evidence="4" key="1">
    <citation type="submission" date="2016-10" db="EMBL/GenBank/DDBJ databases">
        <authorList>
            <person name="de Groot N.N."/>
        </authorList>
    </citation>
    <scope>NUCLEOTIDE SEQUENCE [LARGE SCALE GENOMIC DNA]</scope>
    <source>
        <strain evidence="4">DSM 25329</strain>
    </source>
</reference>
<dbReference type="OrthoDB" id="1121830at2"/>
<evidence type="ECO:0000313" key="7">
    <source>
        <dbReference type="Proteomes" id="UP000198748"/>
    </source>
</evidence>
<evidence type="ECO:0000313" key="6">
    <source>
        <dbReference type="EMBL" id="SDH23798.1"/>
    </source>
</evidence>
<dbReference type="EMBL" id="FNAN01000021">
    <property type="protein sequence ID" value="SDG67337.1"/>
    <property type="molecule type" value="Genomic_DNA"/>
</dbReference>
<dbReference type="Pfam" id="PF05598">
    <property type="entry name" value="DUF772"/>
    <property type="match status" value="1"/>
</dbReference>
<reference evidence="7" key="2">
    <citation type="submission" date="2016-10" db="EMBL/GenBank/DDBJ databases">
        <authorList>
            <person name="Varghese N."/>
            <person name="Submissions S."/>
        </authorList>
    </citation>
    <scope>NUCLEOTIDE SEQUENCE [LARGE SCALE GENOMIC DNA]</scope>
    <source>
        <strain evidence="7">DSM 25329</strain>
    </source>
</reference>
<dbReference type="EMBL" id="FNAN01000001">
    <property type="protein sequence ID" value="SDD41830.1"/>
    <property type="molecule type" value="Genomic_DNA"/>
</dbReference>
<dbReference type="InterPro" id="IPR047629">
    <property type="entry name" value="IS1182_transpos"/>
</dbReference>
<name>A0A1G7FTK4_9BACT</name>
<dbReference type="PANTHER" id="PTHR33408">
    <property type="entry name" value="TRANSPOSASE"/>
    <property type="match status" value="1"/>
</dbReference>
<sequence length="511" mass="58806">MGRRQPNFKPYHQQQLMLLPPSLDELVPKGHVVRVVDDVINKINLESLNAAYYLTGPASYHPQMLLKVLVFGYMSNIYSSRKLEAACKESIYFMYLSSMSFPDHNTINRFRGVRLKDTFRTIFEQVVSLLAQEGYLSIEEVFTDGTKIEANANKYTFVWKKAIASNKEKMKKQLAEIWAYAQSVAATEDNMPEPPDLTTINKEKVQDTVDTLNQVLGKKENIDKKMKTKLGYVTKHYPANIARYEQQEAILGRRNSYSKTDPDATFMKLKEDHMRNGQLKPAYNVQISTSNQFIVNYSIHPNTTDTNTLSSHLEQHEKSFGAAPKSLTADAGYGSEENYTLLEEKKVTAFVKYNLFDKRQNRAFNRKHPFATDKLYYNPGQDYYICPMGQKMAYIGDRTRKTTTGFGQTVRLYKARNCQNCPLNGACHKSQGDRVIQINVNLERQKQQADQLLTSEEGIQKRKKRCYDVEPVFGNIKNNHGFRRFMLRGKQKVEIEWGLIALAQNLRKRAA</sequence>
<protein>
    <submittedName>
        <fullName evidence="4">Transposase</fullName>
    </submittedName>
</protein>
<dbReference type="AlphaFoldDB" id="A0A1G7FTK4"/>
<organism evidence="4 7">
    <name type="scientific">Dyadobacter soli</name>
    <dbReference type="NCBI Taxonomy" id="659014"/>
    <lineage>
        <taxon>Bacteria</taxon>
        <taxon>Pseudomonadati</taxon>
        <taxon>Bacteroidota</taxon>
        <taxon>Cytophagia</taxon>
        <taxon>Cytophagales</taxon>
        <taxon>Spirosomataceae</taxon>
        <taxon>Dyadobacter</taxon>
    </lineage>
</organism>
<dbReference type="EMBL" id="FNAN01000007">
    <property type="protein sequence ID" value="SDE79045.1"/>
    <property type="molecule type" value="Genomic_DNA"/>
</dbReference>
<dbReference type="InterPro" id="IPR025668">
    <property type="entry name" value="Tnp_DDE_dom"/>
</dbReference>
<keyword evidence="7" id="KW-1185">Reference proteome</keyword>
<dbReference type="STRING" id="659014.SAMN04487996_1011"/>
<gene>
    <name evidence="3" type="ORF">SAMN04487996_1011</name>
    <name evidence="4" type="ORF">SAMN04487996_1071</name>
    <name evidence="5" type="ORF">SAMN04487996_121124</name>
    <name evidence="6" type="ORF">SAMN04487996_1321</name>
</gene>
<feature type="domain" description="Transposase InsH N-terminal" evidence="1">
    <location>
        <begin position="22"/>
        <end position="111"/>
    </location>
</feature>
<evidence type="ECO:0000313" key="5">
    <source>
        <dbReference type="EMBL" id="SDG67337.1"/>
    </source>
</evidence>
<evidence type="ECO:0000313" key="3">
    <source>
        <dbReference type="EMBL" id="SDD41830.1"/>
    </source>
</evidence>
<dbReference type="NCBIfam" id="NF033551">
    <property type="entry name" value="transpos_IS1182"/>
    <property type="match status" value="1"/>
</dbReference>
<dbReference type="Pfam" id="PF13751">
    <property type="entry name" value="DDE_Tnp_1_6"/>
    <property type="match status" value="1"/>
</dbReference>
<dbReference type="Proteomes" id="UP000198748">
    <property type="component" value="Unassembled WGS sequence"/>
</dbReference>
<evidence type="ECO:0000259" key="1">
    <source>
        <dbReference type="Pfam" id="PF05598"/>
    </source>
</evidence>
<dbReference type="EMBL" id="FNAN01000032">
    <property type="protein sequence ID" value="SDH23798.1"/>
    <property type="molecule type" value="Genomic_DNA"/>
</dbReference>
<accession>A0A1G7FTK4</accession>
<feature type="domain" description="Transposase DDE" evidence="2">
    <location>
        <begin position="385"/>
        <end position="508"/>
    </location>
</feature>
<proteinExistence type="predicted"/>
<evidence type="ECO:0000259" key="2">
    <source>
        <dbReference type="Pfam" id="PF13751"/>
    </source>
</evidence>
<dbReference type="PANTHER" id="PTHR33408:SF2">
    <property type="entry name" value="TRANSPOSASE DDE DOMAIN-CONTAINING PROTEIN"/>
    <property type="match status" value="1"/>
</dbReference>